<evidence type="ECO:0000259" key="12">
    <source>
        <dbReference type="PROSITE" id="PS00486"/>
    </source>
</evidence>
<reference evidence="13" key="1">
    <citation type="submission" date="2020-10" db="EMBL/GenBank/DDBJ databases">
        <authorList>
            <person name="Gilroy R."/>
        </authorList>
    </citation>
    <scope>NUCLEOTIDE SEQUENCE</scope>
    <source>
        <strain evidence="13">ChiBcec7-5410</strain>
    </source>
</reference>
<dbReference type="InterPro" id="IPR016151">
    <property type="entry name" value="DNA_mismatch_repair_MutS_N"/>
</dbReference>
<dbReference type="FunFam" id="3.40.50.300:FF:000870">
    <property type="entry name" value="MutS protein homolog 4"/>
    <property type="match status" value="1"/>
</dbReference>
<dbReference type="InterPro" id="IPR036678">
    <property type="entry name" value="MutS_con_dom_sf"/>
</dbReference>
<dbReference type="GO" id="GO:0140664">
    <property type="term" value="F:ATP-dependent DNA damage sensor activity"/>
    <property type="evidence" value="ECO:0007669"/>
    <property type="project" value="InterPro"/>
</dbReference>
<keyword evidence="5 9" id="KW-0067">ATP-binding</keyword>
<feature type="domain" description="DNA mismatch repair proteins mutS family" evidence="12">
    <location>
        <begin position="702"/>
        <end position="718"/>
    </location>
</feature>
<dbReference type="Pfam" id="PF05190">
    <property type="entry name" value="MutS_IV"/>
    <property type="match status" value="1"/>
</dbReference>
<dbReference type="InterPro" id="IPR007861">
    <property type="entry name" value="DNA_mismatch_repair_MutS_clamp"/>
</dbReference>
<name>A0A9D1H8M8_9FIRM</name>
<evidence type="ECO:0000256" key="9">
    <source>
        <dbReference type="HAMAP-Rule" id="MF_00096"/>
    </source>
</evidence>
<dbReference type="PANTHER" id="PTHR11361">
    <property type="entry name" value="DNA MISMATCH REPAIR PROTEIN MUTS FAMILY MEMBER"/>
    <property type="match status" value="1"/>
</dbReference>
<dbReference type="PANTHER" id="PTHR11361:SF34">
    <property type="entry name" value="DNA MISMATCH REPAIR PROTEIN MSH1, MITOCHONDRIAL"/>
    <property type="match status" value="1"/>
</dbReference>
<dbReference type="EMBL" id="DVLW01000207">
    <property type="protein sequence ID" value="HIT95032.1"/>
    <property type="molecule type" value="Genomic_DNA"/>
</dbReference>
<dbReference type="InterPro" id="IPR000432">
    <property type="entry name" value="DNA_mismatch_repair_MutS_C"/>
</dbReference>
<dbReference type="SMART" id="SM00534">
    <property type="entry name" value="MUTSac"/>
    <property type="match status" value="1"/>
</dbReference>
<evidence type="ECO:0000256" key="2">
    <source>
        <dbReference type="ARBA" id="ARBA00021982"/>
    </source>
</evidence>
<evidence type="ECO:0000256" key="11">
    <source>
        <dbReference type="SAM" id="Coils"/>
    </source>
</evidence>
<keyword evidence="3 9" id="KW-0547">Nucleotide-binding</keyword>
<dbReference type="Pfam" id="PF00488">
    <property type="entry name" value="MutS_V"/>
    <property type="match status" value="1"/>
</dbReference>
<dbReference type="Gene3D" id="6.10.140.430">
    <property type="match status" value="1"/>
</dbReference>
<organism evidence="13 14">
    <name type="scientific">Candidatus Faecivivens stercoripullorum</name>
    <dbReference type="NCBI Taxonomy" id="2840805"/>
    <lineage>
        <taxon>Bacteria</taxon>
        <taxon>Bacillati</taxon>
        <taxon>Bacillota</taxon>
        <taxon>Clostridia</taxon>
        <taxon>Eubacteriales</taxon>
        <taxon>Oscillospiraceae</taxon>
        <taxon>Oscillospiraceae incertae sedis</taxon>
        <taxon>Candidatus Faecivivens</taxon>
    </lineage>
</organism>
<dbReference type="Gene3D" id="3.40.50.300">
    <property type="entry name" value="P-loop containing nucleotide triphosphate hydrolases"/>
    <property type="match status" value="1"/>
</dbReference>
<dbReference type="CDD" id="cd03284">
    <property type="entry name" value="ABC_MutS1"/>
    <property type="match status" value="1"/>
</dbReference>
<comment type="similarity">
    <text evidence="1 9 10">Belongs to the DNA mismatch repair MutS family.</text>
</comment>
<gene>
    <name evidence="9 13" type="primary">mutS</name>
    <name evidence="13" type="ORF">IAC43_07585</name>
</gene>
<dbReference type="SUPFAM" id="SSF52540">
    <property type="entry name" value="P-loop containing nucleoside triphosphate hydrolases"/>
    <property type="match status" value="1"/>
</dbReference>
<evidence type="ECO:0000256" key="6">
    <source>
        <dbReference type="ARBA" id="ARBA00023125"/>
    </source>
</evidence>
<proteinExistence type="inferred from homology"/>
<dbReference type="Gene3D" id="3.30.420.110">
    <property type="entry name" value="MutS, connector domain"/>
    <property type="match status" value="1"/>
</dbReference>
<dbReference type="GO" id="GO:0005524">
    <property type="term" value="F:ATP binding"/>
    <property type="evidence" value="ECO:0007669"/>
    <property type="project" value="UniProtKB-UniRule"/>
</dbReference>
<dbReference type="Pfam" id="PF01624">
    <property type="entry name" value="MutS_I"/>
    <property type="match status" value="1"/>
</dbReference>
<evidence type="ECO:0000256" key="10">
    <source>
        <dbReference type="RuleBase" id="RU003756"/>
    </source>
</evidence>
<evidence type="ECO:0000256" key="3">
    <source>
        <dbReference type="ARBA" id="ARBA00022741"/>
    </source>
</evidence>
<keyword evidence="7 9" id="KW-0234">DNA repair</keyword>
<dbReference type="Pfam" id="PF05188">
    <property type="entry name" value="MutS_II"/>
    <property type="match status" value="1"/>
</dbReference>
<evidence type="ECO:0000313" key="13">
    <source>
        <dbReference type="EMBL" id="HIT95032.1"/>
    </source>
</evidence>
<dbReference type="NCBIfam" id="NF003810">
    <property type="entry name" value="PRK05399.1"/>
    <property type="match status" value="1"/>
</dbReference>
<accession>A0A9D1H8M8</accession>
<dbReference type="InterPro" id="IPR017261">
    <property type="entry name" value="DNA_mismatch_repair_MutS/MSH"/>
</dbReference>
<dbReference type="GO" id="GO:0003684">
    <property type="term" value="F:damaged DNA binding"/>
    <property type="evidence" value="ECO:0007669"/>
    <property type="project" value="UniProtKB-UniRule"/>
</dbReference>
<dbReference type="GO" id="GO:0006298">
    <property type="term" value="P:mismatch repair"/>
    <property type="evidence" value="ECO:0007669"/>
    <property type="project" value="UniProtKB-UniRule"/>
</dbReference>
<dbReference type="InterPro" id="IPR027417">
    <property type="entry name" value="P-loop_NTPase"/>
</dbReference>
<evidence type="ECO:0000313" key="14">
    <source>
        <dbReference type="Proteomes" id="UP000824160"/>
    </source>
</evidence>
<keyword evidence="11" id="KW-0175">Coiled coil</keyword>
<dbReference type="InterPro" id="IPR007695">
    <property type="entry name" value="DNA_mismatch_repair_MutS-lik_N"/>
</dbReference>
<evidence type="ECO:0000256" key="8">
    <source>
        <dbReference type="ARBA" id="ARBA00024647"/>
    </source>
</evidence>
<keyword evidence="6 9" id="KW-0238">DNA-binding</keyword>
<dbReference type="SUPFAM" id="SSF48334">
    <property type="entry name" value="DNA repair protein MutS, domain III"/>
    <property type="match status" value="1"/>
</dbReference>
<dbReference type="AlphaFoldDB" id="A0A9D1H8M8"/>
<feature type="coiled-coil region" evidence="11">
    <location>
        <begin position="802"/>
        <end position="829"/>
    </location>
</feature>
<evidence type="ECO:0000256" key="1">
    <source>
        <dbReference type="ARBA" id="ARBA00006271"/>
    </source>
</evidence>
<dbReference type="InterPro" id="IPR007696">
    <property type="entry name" value="DNA_mismatch_repair_MutS_core"/>
</dbReference>
<dbReference type="PIRSF" id="PIRSF037677">
    <property type="entry name" value="DNA_mis_repair_Msh6"/>
    <property type="match status" value="1"/>
</dbReference>
<dbReference type="InterPro" id="IPR007860">
    <property type="entry name" value="DNA_mmatch_repair_MutS_con_dom"/>
</dbReference>
<dbReference type="Proteomes" id="UP000824160">
    <property type="component" value="Unassembled WGS sequence"/>
</dbReference>
<comment type="caution">
    <text evidence="13">The sequence shown here is derived from an EMBL/GenBank/DDBJ whole genome shotgun (WGS) entry which is preliminary data.</text>
</comment>
<reference evidence="13" key="2">
    <citation type="journal article" date="2021" name="PeerJ">
        <title>Extensive microbial diversity within the chicken gut microbiome revealed by metagenomics and culture.</title>
        <authorList>
            <person name="Gilroy R."/>
            <person name="Ravi A."/>
            <person name="Getino M."/>
            <person name="Pursley I."/>
            <person name="Horton D.L."/>
            <person name="Alikhan N.F."/>
            <person name="Baker D."/>
            <person name="Gharbi K."/>
            <person name="Hall N."/>
            <person name="Watson M."/>
            <person name="Adriaenssens E.M."/>
            <person name="Foster-Nyarko E."/>
            <person name="Jarju S."/>
            <person name="Secka A."/>
            <person name="Antonio M."/>
            <person name="Oren A."/>
            <person name="Chaudhuri R.R."/>
            <person name="La Ragione R."/>
            <person name="Hildebrand F."/>
            <person name="Pallen M.J."/>
        </authorList>
    </citation>
    <scope>NUCLEOTIDE SEQUENCE</scope>
    <source>
        <strain evidence="13">ChiBcec7-5410</strain>
    </source>
</reference>
<dbReference type="InterPro" id="IPR005748">
    <property type="entry name" value="DNA_mismatch_repair_MutS"/>
</dbReference>
<dbReference type="SUPFAM" id="SSF55271">
    <property type="entry name" value="DNA repair protein MutS, domain I"/>
    <property type="match status" value="1"/>
</dbReference>
<feature type="binding site" evidence="9">
    <location>
        <begin position="628"/>
        <end position="635"/>
    </location>
    <ligand>
        <name>ATP</name>
        <dbReference type="ChEBI" id="CHEBI:30616"/>
    </ligand>
</feature>
<dbReference type="Pfam" id="PF05192">
    <property type="entry name" value="MutS_III"/>
    <property type="match status" value="1"/>
</dbReference>
<protein>
    <recommendedName>
        <fullName evidence="2 9">DNA mismatch repair protein MutS</fullName>
    </recommendedName>
</protein>
<dbReference type="PROSITE" id="PS00486">
    <property type="entry name" value="DNA_MISMATCH_REPAIR_2"/>
    <property type="match status" value="1"/>
</dbReference>
<dbReference type="GO" id="GO:0005829">
    <property type="term" value="C:cytosol"/>
    <property type="evidence" value="ECO:0007669"/>
    <property type="project" value="TreeGrafter"/>
</dbReference>
<dbReference type="InterPro" id="IPR036187">
    <property type="entry name" value="DNA_mismatch_repair_MutS_sf"/>
</dbReference>
<evidence type="ECO:0000256" key="7">
    <source>
        <dbReference type="ARBA" id="ARBA00023204"/>
    </source>
</evidence>
<comment type="function">
    <text evidence="8 9">This protein is involved in the repair of mismatches in DNA. It is possible that it carries out the mismatch recognition step. This protein has a weak ATPase activity.</text>
</comment>
<dbReference type="Gene3D" id="1.10.1420.10">
    <property type="match status" value="2"/>
</dbReference>
<dbReference type="NCBIfam" id="TIGR01070">
    <property type="entry name" value="mutS1"/>
    <property type="match status" value="1"/>
</dbReference>
<evidence type="ECO:0000256" key="5">
    <source>
        <dbReference type="ARBA" id="ARBA00022840"/>
    </source>
</evidence>
<sequence length="876" mass="98049">MMQQYLNVKNQHKGYILFFRLGDFYEMFFDDALTVSRELELTLTGKNCGMPKRAPMCGIPHVSADTYVQKLVEKGYKVAICEQVESPYLAKGVVKREVIRITTPGTVIESTMLLEDQNNYIGSVYLAESGDSAGVCFADISTGEMQFAELASKDIVRTLIDELSRFSPRELLVSPGCKENEELQQFIRGRLECVQNFLSDEEYQDQALEQLVLEQFHTVSLENLELGGRKLALRAVGSLLSYLAQTQKNGIQRLTGLTCYTEEKYLALDLTARRNLELTETMRSREKRGSLLWVLDHTKTAMGKRLMRKYLEQPLLNVAHITRRQAAVAELFDRTMERGELIDGLSGVYDLQRLMTKVVYGTVGPRDLLALATAASHLPQIKAVTQTLNAAKLRELDTNLDVLADVRELIEAAINPDCPPTMKDGGVIRKGYSNELDELTDLQVNARDYLLELEEREKEATGIKTLKVGYNRVFGYYIEVSKSFINQVPTDWVRKQTLVGGERYINQELKDLENRMLYATEKVLALEAEMYEDVRKRVQERLPVIEKTAAAVAELDVLASLAEVAVQNRYVRPDITVSGTIHIVGGRHPVVEKLSAESGLAGKKENTAFIPNDTLLDGSSNRIAIITGPNMAGKSTYMRQVALITIMAQIGSFVPAQSAEISVCDRIFTRVGASDDLTAGQSTFMVEMSEVATILKNATSRSLVLLDEIGRGTSTFDGMSIARAVVEYLLNEKGLGCKTMFATHYHELTDLENQFAGIVNYNIAVRRRGDDIIFLRKIVRGGTDDSYGIEVAHLAGVPQKVIRRAKVILKQLEDSAAAAREVAKEQSGEEEPMQLQVSMAQQQDEKVLRMLRQSDLDSMTPRDALDFLYELKKMMI</sequence>
<dbReference type="SMART" id="SM00533">
    <property type="entry name" value="MUTSd"/>
    <property type="match status" value="1"/>
</dbReference>
<evidence type="ECO:0000256" key="4">
    <source>
        <dbReference type="ARBA" id="ARBA00022763"/>
    </source>
</evidence>
<dbReference type="InterPro" id="IPR045076">
    <property type="entry name" value="MutS"/>
</dbReference>
<dbReference type="GO" id="GO:0030983">
    <property type="term" value="F:mismatched DNA binding"/>
    <property type="evidence" value="ECO:0007669"/>
    <property type="project" value="InterPro"/>
</dbReference>
<dbReference type="SUPFAM" id="SSF53150">
    <property type="entry name" value="DNA repair protein MutS, domain II"/>
    <property type="match status" value="1"/>
</dbReference>
<dbReference type="HAMAP" id="MF_00096">
    <property type="entry name" value="MutS"/>
    <property type="match status" value="1"/>
</dbReference>
<dbReference type="Gene3D" id="3.40.1170.10">
    <property type="entry name" value="DNA repair protein MutS, domain I"/>
    <property type="match status" value="1"/>
</dbReference>
<dbReference type="FunFam" id="3.40.1170.10:FF:000001">
    <property type="entry name" value="DNA mismatch repair protein MutS"/>
    <property type="match status" value="1"/>
</dbReference>
<keyword evidence="4 9" id="KW-0227">DNA damage</keyword>